<feature type="transmembrane region" description="Helical" evidence="8">
    <location>
        <begin position="131"/>
        <end position="151"/>
    </location>
</feature>
<evidence type="ECO:0000256" key="7">
    <source>
        <dbReference type="SAM" id="MobiDB-lite"/>
    </source>
</evidence>
<evidence type="ECO:0000313" key="11">
    <source>
        <dbReference type="Proteomes" id="UP000823935"/>
    </source>
</evidence>
<feature type="transmembrane region" description="Helical" evidence="8">
    <location>
        <begin position="93"/>
        <end position="111"/>
    </location>
</feature>
<feature type="transmembrane region" description="Helical" evidence="8">
    <location>
        <begin position="308"/>
        <end position="326"/>
    </location>
</feature>
<keyword evidence="4 8" id="KW-0812">Transmembrane</keyword>
<reference evidence="10" key="1">
    <citation type="submission" date="2020-10" db="EMBL/GenBank/DDBJ databases">
        <authorList>
            <person name="Gilroy R."/>
        </authorList>
    </citation>
    <scope>NUCLEOTIDE SEQUENCE</scope>
    <source>
        <strain evidence="10">CHK190-19873</strain>
    </source>
</reference>
<dbReference type="AlphaFoldDB" id="A0A9D1EQS5"/>
<evidence type="ECO:0000256" key="8">
    <source>
        <dbReference type="SAM" id="Phobius"/>
    </source>
</evidence>
<dbReference type="GO" id="GO:0016413">
    <property type="term" value="F:O-acetyltransferase activity"/>
    <property type="evidence" value="ECO:0007669"/>
    <property type="project" value="TreeGrafter"/>
</dbReference>
<keyword evidence="10" id="KW-0012">Acyltransferase</keyword>
<evidence type="ECO:0000256" key="5">
    <source>
        <dbReference type="ARBA" id="ARBA00022989"/>
    </source>
</evidence>
<dbReference type="Proteomes" id="UP000823935">
    <property type="component" value="Unassembled WGS sequence"/>
</dbReference>
<dbReference type="PANTHER" id="PTHR40074">
    <property type="entry name" value="O-ACETYLTRANSFERASE WECH"/>
    <property type="match status" value="1"/>
</dbReference>
<accession>A0A9D1EQS5</accession>
<evidence type="ECO:0000256" key="3">
    <source>
        <dbReference type="ARBA" id="ARBA00022475"/>
    </source>
</evidence>
<keyword evidence="3" id="KW-1003">Cell membrane</keyword>
<evidence type="ECO:0000259" key="9">
    <source>
        <dbReference type="Pfam" id="PF01757"/>
    </source>
</evidence>
<dbReference type="Pfam" id="PF01757">
    <property type="entry name" value="Acyl_transf_3"/>
    <property type="match status" value="1"/>
</dbReference>
<reference evidence="10" key="2">
    <citation type="journal article" date="2021" name="PeerJ">
        <title>Extensive microbial diversity within the chicken gut microbiome revealed by metagenomics and culture.</title>
        <authorList>
            <person name="Gilroy R."/>
            <person name="Ravi A."/>
            <person name="Getino M."/>
            <person name="Pursley I."/>
            <person name="Horton D.L."/>
            <person name="Alikhan N.F."/>
            <person name="Baker D."/>
            <person name="Gharbi K."/>
            <person name="Hall N."/>
            <person name="Watson M."/>
            <person name="Adriaenssens E.M."/>
            <person name="Foster-Nyarko E."/>
            <person name="Jarju S."/>
            <person name="Secka A."/>
            <person name="Antonio M."/>
            <person name="Oren A."/>
            <person name="Chaudhuri R.R."/>
            <person name="La Ragione R."/>
            <person name="Hildebrand F."/>
            <person name="Pallen M.J."/>
        </authorList>
    </citation>
    <scope>NUCLEOTIDE SEQUENCE</scope>
    <source>
        <strain evidence="10">CHK190-19873</strain>
    </source>
</reference>
<protein>
    <submittedName>
        <fullName evidence="10">Acyltransferase</fullName>
    </submittedName>
</protein>
<organism evidence="10 11">
    <name type="scientific">Candidatus Limivivens intestinipullorum</name>
    <dbReference type="NCBI Taxonomy" id="2840858"/>
    <lineage>
        <taxon>Bacteria</taxon>
        <taxon>Bacillati</taxon>
        <taxon>Bacillota</taxon>
        <taxon>Clostridia</taxon>
        <taxon>Lachnospirales</taxon>
        <taxon>Lachnospiraceae</taxon>
        <taxon>Lachnospiraceae incertae sedis</taxon>
        <taxon>Candidatus Limivivens</taxon>
    </lineage>
</organism>
<dbReference type="InterPro" id="IPR002656">
    <property type="entry name" value="Acyl_transf_3_dom"/>
</dbReference>
<dbReference type="GO" id="GO:0005886">
    <property type="term" value="C:plasma membrane"/>
    <property type="evidence" value="ECO:0007669"/>
    <property type="project" value="UniProtKB-SubCell"/>
</dbReference>
<feature type="transmembrane region" description="Helical" evidence="8">
    <location>
        <begin position="371"/>
        <end position="392"/>
    </location>
</feature>
<feature type="domain" description="Acyltransferase 3" evidence="9">
    <location>
        <begin position="27"/>
        <end position="388"/>
    </location>
</feature>
<dbReference type="EMBL" id="DVIQ01000018">
    <property type="protein sequence ID" value="HIS30459.1"/>
    <property type="molecule type" value="Genomic_DNA"/>
</dbReference>
<feature type="compositionally biased region" description="Polar residues" evidence="7">
    <location>
        <begin position="247"/>
        <end position="256"/>
    </location>
</feature>
<keyword evidence="5 8" id="KW-1133">Transmembrane helix</keyword>
<feature type="transmembrane region" description="Helical" evidence="8">
    <location>
        <begin position="62"/>
        <end position="81"/>
    </location>
</feature>
<comment type="caution">
    <text evidence="10">The sequence shown here is derived from an EMBL/GenBank/DDBJ whole genome shotgun (WGS) entry which is preliminary data.</text>
</comment>
<feature type="region of interest" description="Disordered" evidence="7">
    <location>
        <begin position="247"/>
        <end position="270"/>
    </location>
</feature>
<evidence type="ECO:0000256" key="1">
    <source>
        <dbReference type="ARBA" id="ARBA00004651"/>
    </source>
</evidence>
<dbReference type="PANTHER" id="PTHR40074:SF2">
    <property type="entry name" value="O-ACETYLTRANSFERASE WECH"/>
    <property type="match status" value="1"/>
</dbReference>
<feature type="transmembrane region" description="Helical" evidence="8">
    <location>
        <begin position="200"/>
        <end position="218"/>
    </location>
</feature>
<evidence type="ECO:0000313" key="10">
    <source>
        <dbReference type="EMBL" id="HIS30459.1"/>
    </source>
</evidence>
<feature type="transmembrane region" description="Helical" evidence="8">
    <location>
        <begin position="31"/>
        <end position="50"/>
    </location>
</feature>
<feature type="transmembrane region" description="Helical" evidence="8">
    <location>
        <begin position="158"/>
        <end position="180"/>
    </location>
</feature>
<name>A0A9D1EQS5_9FIRM</name>
<evidence type="ECO:0000256" key="2">
    <source>
        <dbReference type="ARBA" id="ARBA00007400"/>
    </source>
</evidence>
<gene>
    <name evidence="10" type="ORF">IAB44_02770</name>
</gene>
<feature type="transmembrane region" description="Helical" evidence="8">
    <location>
        <begin position="276"/>
        <end position="296"/>
    </location>
</feature>
<sequence length="397" mass="43175">MRASKTEGQRRTAAKCSAVPDAGKRMDSLDWFRLPAALLVTAIHTSPLSSVSPQADFWLTRVLARIAVPFFFMVSGFFLPDSFAKLRKQEKKLFFLYALSIVLYLPLNLYAGQLSGITAGAFLKQLFFDGTFYHLWYLPAVMEGMLLVWLLKKALPLSGCLAVTGLLFLAGLGGDSWYGLVSRLPGAQAFYEAVFSFSSYTRNGLFFAPFFLCLGLSLSRWQAFTSKNPDDSTALSSRPRSENGVFTMSAHSSSPNGDLPAPTGAHAKSGGRSMPLGAHALALAVFLLAMSVEAVWLHSMGCCRHDSMYLFLPPVMVSLFSLLCRLPSKACPPALPAIALSVYLLHPWVIVLVRGFAGLTGTEQILVNQSLPHYAAVAAGSCFLGILAVRALRGRRE</sequence>
<keyword evidence="6 8" id="KW-0472">Membrane</keyword>
<comment type="similarity">
    <text evidence="2">Belongs to the acyltransferase 3 family.</text>
</comment>
<feature type="transmembrane region" description="Helical" evidence="8">
    <location>
        <begin position="338"/>
        <end position="359"/>
    </location>
</feature>
<comment type="subcellular location">
    <subcellularLocation>
        <location evidence="1">Cell membrane</location>
        <topology evidence="1">Multi-pass membrane protein</topology>
    </subcellularLocation>
</comment>
<evidence type="ECO:0000256" key="4">
    <source>
        <dbReference type="ARBA" id="ARBA00022692"/>
    </source>
</evidence>
<evidence type="ECO:0000256" key="6">
    <source>
        <dbReference type="ARBA" id="ARBA00023136"/>
    </source>
</evidence>
<proteinExistence type="inferred from homology"/>
<keyword evidence="10" id="KW-0808">Transferase</keyword>
<dbReference type="GO" id="GO:0009246">
    <property type="term" value="P:enterobacterial common antigen biosynthetic process"/>
    <property type="evidence" value="ECO:0007669"/>
    <property type="project" value="TreeGrafter"/>
</dbReference>